<evidence type="ECO:0000313" key="2">
    <source>
        <dbReference type="Proteomes" id="UP001159428"/>
    </source>
</evidence>
<protein>
    <submittedName>
        <fullName evidence="1">Uncharacterized protein</fullName>
    </submittedName>
</protein>
<name>A0AAU9X396_9CNID</name>
<dbReference type="PANTHER" id="PTHR47456:SF4">
    <property type="entry name" value="SWIM-TYPE DOMAIN-CONTAINING PROTEIN"/>
    <property type="match status" value="1"/>
</dbReference>
<feature type="non-terminal residue" evidence="1">
    <location>
        <position position="1"/>
    </location>
</feature>
<sequence length="128" mass="15212">ADNFGYVNSVDEAHKLIAEFETGLTTKFSFFKAVKVTKYWGKMHEIFKEQKFVFYWCAFQILGRKVFNCQHGIDRTAGEKRKRKDAEEAGNKDFVFKKIRFLVQDTRKFDCKAQIKMREILFFSENKV</sequence>
<feature type="non-terminal residue" evidence="1">
    <location>
        <position position="128"/>
    </location>
</feature>
<gene>
    <name evidence="1" type="ORF">PMEA_00015991</name>
</gene>
<organism evidence="1 2">
    <name type="scientific">Pocillopora meandrina</name>
    <dbReference type="NCBI Taxonomy" id="46732"/>
    <lineage>
        <taxon>Eukaryota</taxon>
        <taxon>Metazoa</taxon>
        <taxon>Cnidaria</taxon>
        <taxon>Anthozoa</taxon>
        <taxon>Hexacorallia</taxon>
        <taxon>Scleractinia</taxon>
        <taxon>Astrocoeniina</taxon>
        <taxon>Pocilloporidae</taxon>
        <taxon>Pocillopora</taxon>
    </lineage>
</organism>
<dbReference type="PANTHER" id="PTHR47456">
    <property type="entry name" value="PHD-TYPE DOMAIN-CONTAINING PROTEIN"/>
    <property type="match status" value="1"/>
</dbReference>
<reference evidence="1 2" key="1">
    <citation type="submission" date="2022-05" db="EMBL/GenBank/DDBJ databases">
        <authorList>
            <consortium name="Genoscope - CEA"/>
            <person name="William W."/>
        </authorList>
    </citation>
    <scope>NUCLEOTIDE SEQUENCE [LARGE SCALE GENOMIC DNA]</scope>
</reference>
<keyword evidence="2" id="KW-1185">Reference proteome</keyword>
<dbReference type="AlphaFoldDB" id="A0AAU9X396"/>
<accession>A0AAU9X396</accession>
<dbReference type="Proteomes" id="UP001159428">
    <property type="component" value="Unassembled WGS sequence"/>
</dbReference>
<dbReference type="InterPro" id="IPR029309">
    <property type="entry name" value="CaRF"/>
</dbReference>
<dbReference type="Pfam" id="PF15299">
    <property type="entry name" value="ALS2CR8"/>
    <property type="match status" value="1"/>
</dbReference>
<proteinExistence type="predicted"/>
<comment type="caution">
    <text evidence="1">The sequence shown here is derived from an EMBL/GenBank/DDBJ whole genome shotgun (WGS) entry which is preliminary data.</text>
</comment>
<dbReference type="GO" id="GO:0003700">
    <property type="term" value="F:DNA-binding transcription factor activity"/>
    <property type="evidence" value="ECO:0007669"/>
    <property type="project" value="InterPro"/>
</dbReference>
<dbReference type="EMBL" id="CALNXJ010000029">
    <property type="protein sequence ID" value="CAH3135021.1"/>
    <property type="molecule type" value="Genomic_DNA"/>
</dbReference>
<evidence type="ECO:0000313" key="1">
    <source>
        <dbReference type="EMBL" id="CAH3135021.1"/>
    </source>
</evidence>